<gene>
    <name evidence="1" type="ORF">A9179_08355</name>
</gene>
<reference evidence="1 2" key="1">
    <citation type="submission" date="2016-06" db="EMBL/GenBank/DDBJ databases">
        <authorList>
            <person name="Ramos C."/>
            <person name="Pintado A."/>
            <person name="Crespo-Gomez J.I."/>
        </authorList>
    </citation>
    <scope>NUCLEOTIDE SEQUENCE [LARGE SCALE GENOMIC DNA]</scope>
    <source>
        <strain evidence="1 2">AVO110</strain>
    </source>
</reference>
<protein>
    <submittedName>
        <fullName evidence="1">Uncharacterized protein</fullName>
    </submittedName>
</protein>
<accession>A0ABR7RZI8</accession>
<dbReference type="Proteomes" id="UP000744555">
    <property type="component" value="Unassembled WGS sequence"/>
</dbReference>
<name>A0ABR7RZI8_AQUAC</name>
<evidence type="ECO:0000313" key="1">
    <source>
        <dbReference type="EMBL" id="MBC9250284.1"/>
    </source>
</evidence>
<sequence length="89" mass="10245">MDDDLQGFSYDQLLAEVKRLRAGIRAHRDCSGHDLCWYHPDLWALLPEQAGRIATVPAWPQFMRGCIRYRQSLDEQAPQLPRSDAEFSG</sequence>
<organism evidence="1 2">
    <name type="scientific">Aquipseudomonas alcaligenes</name>
    <name type="common">Pseudomonas alcaligenes</name>
    <dbReference type="NCBI Taxonomy" id="43263"/>
    <lineage>
        <taxon>Bacteria</taxon>
        <taxon>Pseudomonadati</taxon>
        <taxon>Pseudomonadota</taxon>
        <taxon>Gammaproteobacteria</taxon>
        <taxon>Pseudomonadales</taxon>
        <taxon>Pseudomonadaceae</taxon>
        <taxon>Aquipseudomonas</taxon>
    </lineage>
</organism>
<dbReference type="RefSeq" id="WP_187805387.1">
    <property type="nucleotide sequence ID" value="NZ_LZEU01000001.1"/>
</dbReference>
<dbReference type="EMBL" id="LZEU01000001">
    <property type="protein sequence ID" value="MBC9250284.1"/>
    <property type="molecule type" value="Genomic_DNA"/>
</dbReference>
<keyword evidence="2" id="KW-1185">Reference proteome</keyword>
<proteinExistence type="predicted"/>
<comment type="caution">
    <text evidence="1">The sequence shown here is derived from an EMBL/GenBank/DDBJ whole genome shotgun (WGS) entry which is preliminary data.</text>
</comment>
<evidence type="ECO:0000313" key="2">
    <source>
        <dbReference type="Proteomes" id="UP000744555"/>
    </source>
</evidence>